<gene>
    <name evidence="7" type="ORF">ENN52_05525</name>
</gene>
<evidence type="ECO:0000256" key="1">
    <source>
        <dbReference type="ARBA" id="ARBA00004141"/>
    </source>
</evidence>
<evidence type="ECO:0000259" key="6">
    <source>
        <dbReference type="PROSITE" id="PS50928"/>
    </source>
</evidence>
<comment type="caution">
    <text evidence="7">The sequence shown here is derived from an EMBL/GenBank/DDBJ whole genome shotgun (WGS) entry which is preliminary data.</text>
</comment>
<protein>
    <submittedName>
        <fullName evidence="7">ABC transporter permease subunit</fullName>
    </submittedName>
</protein>
<feature type="transmembrane region" description="Helical" evidence="5">
    <location>
        <begin position="104"/>
        <end position="126"/>
    </location>
</feature>
<dbReference type="Pfam" id="PF00528">
    <property type="entry name" value="BPD_transp_1"/>
    <property type="match status" value="1"/>
</dbReference>
<comment type="subcellular location">
    <subcellularLocation>
        <location evidence="5">Cell membrane</location>
        <topology evidence="5">Multi-pass membrane protein</topology>
    </subcellularLocation>
    <subcellularLocation>
        <location evidence="1">Membrane</location>
        <topology evidence="1">Multi-pass membrane protein</topology>
    </subcellularLocation>
</comment>
<comment type="similarity">
    <text evidence="5">Belongs to the binding-protein-dependent transport system permease family.</text>
</comment>
<keyword evidence="4 5" id="KW-0472">Membrane</keyword>
<organism evidence="7">
    <name type="scientific">Methanofollis liminatans</name>
    <dbReference type="NCBI Taxonomy" id="2201"/>
    <lineage>
        <taxon>Archaea</taxon>
        <taxon>Methanobacteriati</taxon>
        <taxon>Methanobacteriota</taxon>
        <taxon>Stenosarchaea group</taxon>
        <taxon>Methanomicrobia</taxon>
        <taxon>Methanomicrobiales</taxon>
        <taxon>Methanomicrobiaceae</taxon>
        <taxon>Methanofollis</taxon>
    </lineage>
</organism>
<dbReference type="InterPro" id="IPR035906">
    <property type="entry name" value="MetI-like_sf"/>
</dbReference>
<reference evidence="7" key="1">
    <citation type="journal article" date="2020" name="mSystems">
        <title>Genome- and Community-Level Interaction Insights into Carbon Utilization and Element Cycling Functions of Hydrothermarchaeota in Hydrothermal Sediment.</title>
        <authorList>
            <person name="Zhou Z."/>
            <person name="Liu Y."/>
            <person name="Xu W."/>
            <person name="Pan J."/>
            <person name="Luo Z.H."/>
            <person name="Li M."/>
        </authorList>
    </citation>
    <scope>NUCLEOTIDE SEQUENCE</scope>
    <source>
        <strain evidence="7">SpSt-1183</strain>
    </source>
</reference>
<evidence type="ECO:0000256" key="4">
    <source>
        <dbReference type="ARBA" id="ARBA00023136"/>
    </source>
</evidence>
<evidence type="ECO:0000256" key="3">
    <source>
        <dbReference type="ARBA" id="ARBA00022989"/>
    </source>
</evidence>
<feature type="domain" description="ABC transmembrane type-1" evidence="6">
    <location>
        <begin position="26"/>
        <end position="222"/>
    </location>
</feature>
<keyword evidence="5" id="KW-0813">Transport</keyword>
<evidence type="ECO:0000313" key="7">
    <source>
        <dbReference type="EMBL" id="HDS63570.1"/>
    </source>
</evidence>
<dbReference type="AlphaFoldDB" id="A0A831LVE4"/>
<dbReference type="Gene3D" id="1.10.3720.10">
    <property type="entry name" value="MetI-like"/>
    <property type="match status" value="1"/>
</dbReference>
<name>A0A831LVE4_9EURY</name>
<keyword evidence="3 5" id="KW-1133">Transmembrane helix</keyword>
<dbReference type="PROSITE" id="PS50928">
    <property type="entry name" value="ABC_TM1"/>
    <property type="match status" value="1"/>
</dbReference>
<keyword evidence="2 5" id="KW-0812">Transmembrane</keyword>
<dbReference type="PANTHER" id="PTHR43632:SF1">
    <property type="entry name" value="PERMEASE COMPONENT OF TUNGSTATE ABC TRANSPORTER"/>
    <property type="match status" value="1"/>
</dbReference>
<dbReference type="GO" id="GO:0055085">
    <property type="term" value="P:transmembrane transport"/>
    <property type="evidence" value="ECO:0007669"/>
    <property type="project" value="InterPro"/>
</dbReference>
<dbReference type="InterPro" id="IPR049783">
    <property type="entry name" value="ABC_perm_TupB-like"/>
</dbReference>
<dbReference type="NCBIfam" id="NF038017">
    <property type="entry name" value="ABC_perm1"/>
    <property type="match status" value="1"/>
</dbReference>
<feature type="transmembrane region" description="Helical" evidence="5">
    <location>
        <begin position="154"/>
        <end position="181"/>
    </location>
</feature>
<feature type="transmembrane region" description="Helical" evidence="5">
    <location>
        <begin position="201"/>
        <end position="225"/>
    </location>
</feature>
<dbReference type="PANTHER" id="PTHR43632">
    <property type="entry name" value="PERMEASE COMPONENT OF TUNGSTATE ABC TRANSPORTER"/>
    <property type="match status" value="1"/>
</dbReference>
<dbReference type="SUPFAM" id="SSF161098">
    <property type="entry name" value="MetI-like"/>
    <property type="match status" value="1"/>
</dbReference>
<evidence type="ECO:0000256" key="2">
    <source>
        <dbReference type="ARBA" id="ARBA00022692"/>
    </source>
</evidence>
<evidence type="ECO:0000256" key="5">
    <source>
        <dbReference type="RuleBase" id="RU363032"/>
    </source>
</evidence>
<proteinExistence type="inferred from homology"/>
<feature type="transmembrane region" description="Helical" evidence="5">
    <location>
        <begin position="25"/>
        <end position="48"/>
    </location>
</feature>
<dbReference type="Proteomes" id="UP000885648">
    <property type="component" value="Unassembled WGS sequence"/>
</dbReference>
<feature type="transmembrane region" description="Helical" evidence="5">
    <location>
        <begin position="60"/>
        <end position="84"/>
    </location>
</feature>
<accession>A0A831LVE4</accession>
<dbReference type="CDD" id="cd06261">
    <property type="entry name" value="TM_PBP2"/>
    <property type="match status" value="1"/>
</dbReference>
<dbReference type="GO" id="GO:0005886">
    <property type="term" value="C:plasma membrane"/>
    <property type="evidence" value="ECO:0007669"/>
    <property type="project" value="UniProtKB-SubCell"/>
</dbReference>
<dbReference type="EMBL" id="DSBY01000228">
    <property type="protein sequence ID" value="HDS63570.1"/>
    <property type="molecule type" value="Genomic_DNA"/>
</dbReference>
<dbReference type="InterPro" id="IPR000515">
    <property type="entry name" value="MetI-like"/>
</dbReference>
<sequence length="228" mass="24129">MGYIIDGLMEAIHLIVSLDPDVMDITVLSLVVSLTATFAATAVSLPIGSAIKFTEFPGKMVLINLIQTLYSLPTVIVGLLVFLLITRHGPLGFTGILFTPQAMILAQTILILPIMVGLTISALSGVDETIRDTIISLGATRLQFLTSIVREARFAIFAAVVVGFGRAISEVGAAILIGGNIANRTRVLTTAISLNTSQWEIGTSIALGIILLAIALIVNTGVTLFQQR</sequence>